<feature type="chain" id="PRO_5039597338" description="Solute-binding protein family 3/N-terminal domain-containing protein" evidence="2">
    <location>
        <begin position="26"/>
        <end position="261"/>
    </location>
</feature>
<comment type="caution">
    <text evidence="3">The sequence shown here is derived from an EMBL/GenBank/DDBJ whole genome shotgun (WGS) entry which is preliminary data.</text>
</comment>
<proteinExistence type="predicted"/>
<evidence type="ECO:0008006" key="5">
    <source>
        <dbReference type="Google" id="ProtNLM"/>
    </source>
</evidence>
<evidence type="ECO:0000256" key="1">
    <source>
        <dbReference type="SAM" id="MobiDB-lite"/>
    </source>
</evidence>
<dbReference type="Proteomes" id="UP000215771">
    <property type="component" value="Unassembled WGS sequence"/>
</dbReference>
<gene>
    <name evidence="3" type="ORF">CIG21_03800</name>
</gene>
<dbReference type="RefSeq" id="WP_095275870.1">
    <property type="nucleotide sequence ID" value="NZ_CP047655.1"/>
</dbReference>
<organism evidence="3 4">
    <name type="scientific">Corynebacterium hadale</name>
    <dbReference type="NCBI Taxonomy" id="2026255"/>
    <lineage>
        <taxon>Bacteria</taxon>
        <taxon>Bacillati</taxon>
        <taxon>Actinomycetota</taxon>
        <taxon>Actinomycetes</taxon>
        <taxon>Mycobacteriales</taxon>
        <taxon>Corynebacteriaceae</taxon>
        <taxon>Corynebacterium</taxon>
    </lineage>
</organism>
<dbReference type="EMBL" id="NQMQ01000009">
    <property type="protein sequence ID" value="PAJ70443.1"/>
    <property type="molecule type" value="Genomic_DNA"/>
</dbReference>
<sequence length="261" mass="27772">MGKVNQRWRRVATAAIVTASALSLASCTPFERPEIATVLNVGAEGTLAIAVDPASPEQLVIGEIYNQVLAAYGRPVGLAANSSFASRSPLDILKEDNVDIVVGCTGQVLTQLDPQTAASFAQPSDEAAGAADENTTSSASEAERQDEVYAAMVATFPANVRSVDPSPAQACQDSEAAKQGLPENIVPIIKDGRLTRTESTRLNFITRVMSTKDIEEMTERVEAGETVRSAVAEWLMEYASININAPKTKDEDEKDGTQRAA</sequence>
<accession>A0A269PEG5</accession>
<keyword evidence="2" id="KW-0732">Signal</keyword>
<evidence type="ECO:0000313" key="4">
    <source>
        <dbReference type="Proteomes" id="UP000215771"/>
    </source>
</evidence>
<dbReference type="Gene3D" id="3.40.190.10">
    <property type="entry name" value="Periplasmic binding protein-like II"/>
    <property type="match status" value="1"/>
</dbReference>
<name>A0A269PEG5_9CORY</name>
<evidence type="ECO:0000256" key="2">
    <source>
        <dbReference type="SAM" id="SignalP"/>
    </source>
</evidence>
<reference evidence="3 4" key="1">
    <citation type="submission" date="2017-08" db="EMBL/GenBank/DDBJ databases">
        <authorList>
            <person name="de Groot N.N."/>
        </authorList>
    </citation>
    <scope>NUCLEOTIDE SEQUENCE [LARGE SCALE GENOMIC DNA]</scope>
    <source>
        <strain evidence="3 4">NBT06-6</strain>
    </source>
</reference>
<evidence type="ECO:0000313" key="3">
    <source>
        <dbReference type="EMBL" id="PAJ70443.1"/>
    </source>
</evidence>
<dbReference type="AlphaFoldDB" id="A0A269PEG5"/>
<feature type="region of interest" description="Disordered" evidence="1">
    <location>
        <begin position="118"/>
        <end position="143"/>
    </location>
</feature>
<protein>
    <recommendedName>
        <fullName evidence="5">Solute-binding protein family 3/N-terminal domain-containing protein</fullName>
    </recommendedName>
</protein>
<dbReference type="PROSITE" id="PS51257">
    <property type="entry name" value="PROKAR_LIPOPROTEIN"/>
    <property type="match status" value="1"/>
</dbReference>
<feature type="signal peptide" evidence="2">
    <location>
        <begin position="1"/>
        <end position="25"/>
    </location>
</feature>